<feature type="compositionally biased region" description="Polar residues" evidence="1">
    <location>
        <begin position="35"/>
        <end position="46"/>
    </location>
</feature>
<gene>
    <name evidence="3" type="ORF">BBA_06808</name>
</gene>
<name>J4KMK3_BEAB2</name>
<dbReference type="GeneID" id="19889820"/>
<evidence type="ECO:0000313" key="4">
    <source>
        <dbReference type="Proteomes" id="UP000002762"/>
    </source>
</evidence>
<dbReference type="PANTHER" id="PTHR28006:SF1">
    <property type="entry name" value="MONOPOLIN COMPLEX SUBUNIT CSM1"/>
    <property type="match status" value="1"/>
</dbReference>
<dbReference type="GO" id="GO:0051315">
    <property type="term" value="P:attachment of mitotic spindle microtubules to kinetochore"/>
    <property type="evidence" value="ECO:0007669"/>
    <property type="project" value="TreeGrafter"/>
</dbReference>
<keyword evidence="4" id="KW-1185">Reference proteome</keyword>
<evidence type="ECO:0000313" key="3">
    <source>
        <dbReference type="EMBL" id="EJP64104.1"/>
    </source>
</evidence>
<dbReference type="STRING" id="655819.J4KMK3"/>
<evidence type="ECO:0000259" key="2">
    <source>
        <dbReference type="Pfam" id="PF12539"/>
    </source>
</evidence>
<dbReference type="InterPro" id="IPR040349">
    <property type="entry name" value="Csm1/Pcs1"/>
</dbReference>
<dbReference type="GO" id="GO:0072686">
    <property type="term" value="C:mitotic spindle"/>
    <property type="evidence" value="ECO:0007669"/>
    <property type="project" value="TreeGrafter"/>
</dbReference>
<dbReference type="InterPro" id="IPR020981">
    <property type="entry name" value="Csm1/Pcs1_C"/>
</dbReference>
<feature type="region of interest" description="Disordered" evidence="1">
    <location>
        <begin position="189"/>
        <end position="214"/>
    </location>
</feature>
<dbReference type="GO" id="GO:0033551">
    <property type="term" value="C:monopolin complex"/>
    <property type="evidence" value="ECO:0007669"/>
    <property type="project" value="InterPro"/>
</dbReference>
<dbReference type="GO" id="GO:0045144">
    <property type="term" value="P:meiotic sister chromatid segregation"/>
    <property type="evidence" value="ECO:0007669"/>
    <property type="project" value="TreeGrafter"/>
</dbReference>
<feature type="compositionally biased region" description="Polar residues" evidence="1">
    <location>
        <begin position="199"/>
        <end position="208"/>
    </location>
</feature>
<dbReference type="Pfam" id="PF12539">
    <property type="entry name" value="Csm1"/>
    <property type="match status" value="1"/>
</dbReference>
<dbReference type="EMBL" id="JH725170">
    <property type="protein sequence ID" value="EJP64104.1"/>
    <property type="molecule type" value="Genomic_DNA"/>
</dbReference>
<dbReference type="GO" id="GO:0005730">
    <property type="term" value="C:nucleolus"/>
    <property type="evidence" value="ECO:0007669"/>
    <property type="project" value="TreeGrafter"/>
</dbReference>
<dbReference type="Gene3D" id="3.90.1150.80">
    <property type="match status" value="1"/>
</dbReference>
<dbReference type="OrthoDB" id="2431049at2759"/>
<feature type="compositionally biased region" description="Polar residues" evidence="1">
    <location>
        <begin position="74"/>
        <end position="84"/>
    </location>
</feature>
<dbReference type="PANTHER" id="PTHR28006">
    <property type="entry name" value="MONOPOLIN COMPLEX SUBUNIT CSM1"/>
    <property type="match status" value="1"/>
</dbReference>
<dbReference type="HOGENOM" id="CLU_029214_1_0_1"/>
<feature type="region of interest" description="Disordered" evidence="1">
    <location>
        <begin position="1"/>
        <end position="145"/>
    </location>
</feature>
<sequence>MATRVRTAGRFANLVGSDSDSDLGGMESYPRKRQSSIASTMASNRITKPVSKLAGSIDRKAPRRQSPRRPALTDKSNLNATRPLQKSRDEKAARPIRDEVINDDSMLNLRRSKGSGKKQRLEDSRPVKQSFATTKRHASSPRHQVFRYAAESVAELEEDDDDLDMVDVVEQKEEDEKEEEDVMVPISQQATAPIESHARQGSRSQSTQEDNDVLERRLRDMTRKYENLEGRYTELREVGVKSAERNYEKLRKQADENAASHYALTRVSAANELITTLKEELAAQRQALSDADSLRVQLQDSQSNAQDLSDRVKELTNSLAEADRQVKALNVKLAASRAAPGSAVPGSAVKGSAARAWTGQSELVHAAHAKEDLYADLTGLIIQGVKQHGSEDVFDCIQTGRNGTLHFKLAIAGSSSTLRYEDSLVKYNPQLQSDRDADLIAGLPNYLREEIEFQRPQVANFYSKVVKALRERQSEGAKTART</sequence>
<dbReference type="InParanoid" id="J4KMK3"/>
<dbReference type="CDD" id="cd23787">
    <property type="entry name" value="RWD_CSM1"/>
    <property type="match status" value="1"/>
</dbReference>
<dbReference type="AlphaFoldDB" id="J4KMK3"/>
<feature type="domain" description="Monopolin complex subunit Csm1/Pcs1 C-terminal" evidence="2">
    <location>
        <begin position="369"/>
        <end position="455"/>
    </location>
</feature>
<accession>J4KMK3</accession>
<organism evidence="3 4">
    <name type="scientific">Beauveria bassiana (strain ARSEF 2860)</name>
    <name type="common">White muscardine disease fungus</name>
    <name type="synonym">Tritirachium shiotae</name>
    <dbReference type="NCBI Taxonomy" id="655819"/>
    <lineage>
        <taxon>Eukaryota</taxon>
        <taxon>Fungi</taxon>
        <taxon>Dikarya</taxon>
        <taxon>Ascomycota</taxon>
        <taxon>Pezizomycotina</taxon>
        <taxon>Sordariomycetes</taxon>
        <taxon>Hypocreomycetidae</taxon>
        <taxon>Hypocreales</taxon>
        <taxon>Cordycipitaceae</taxon>
        <taxon>Beauveria</taxon>
    </lineage>
</organism>
<reference evidence="3 4" key="1">
    <citation type="journal article" date="2012" name="Sci. Rep.">
        <title>Genomic perspectives on the evolution of fungal entomopathogenicity in Beauveria bassiana.</title>
        <authorList>
            <person name="Xiao G."/>
            <person name="Ying S.H."/>
            <person name="Zheng P."/>
            <person name="Wang Z.L."/>
            <person name="Zhang S."/>
            <person name="Xie X.Q."/>
            <person name="Shang Y."/>
            <person name="St Leger R.J."/>
            <person name="Zhao G.P."/>
            <person name="Wang C."/>
            <person name="Feng M.G."/>
        </authorList>
    </citation>
    <scope>NUCLEOTIDE SEQUENCE [LARGE SCALE GENOMIC DNA]</scope>
    <source>
        <strain evidence="3 4">ARSEF 2860</strain>
    </source>
</reference>
<proteinExistence type="predicted"/>
<dbReference type="FunFam" id="3.90.1150.80:FF:000001">
    <property type="entry name" value="Chromosome segregation protein (Pcs1)"/>
    <property type="match status" value="1"/>
</dbReference>
<feature type="compositionally biased region" description="Basic and acidic residues" evidence="1">
    <location>
        <begin position="86"/>
        <end position="100"/>
    </location>
</feature>
<dbReference type="GO" id="GO:0034506">
    <property type="term" value="C:chromosome, centromeric core domain"/>
    <property type="evidence" value="ECO:0007669"/>
    <property type="project" value="TreeGrafter"/>
</dbReference>
<dbReference type="Proteomes" id="UP000002762">
    <property type="component" value="Unassembled WGS sequence"/>
</dbReference>
<dbReference type="GO" id="GO:1990644">
    <property type="term" value="F:microtubule site clamp"/>
    <property type="evidence" value="ECO:0007669"/>
    <property type="project" value="TreeGrafter"/>
</dbReference>
<evidence type="ECO:0000256" key="1">
    <source>
        <dbReference type="SAM" id="MobiDB-lite"/>
    </source>
</evidence>
<dbReference type="RefSeq" id="XP_008600127.1">
    <property type="nucleotide sequence ID" value="XM_008601905.1"/>
</dbReference>
<dbReference type="InterPro" id="IPR038608">
    <property type="entry name" value="Csm1/Pcs1_C_sf"/>
</dbReference>
<protein>
    <submittedName>
        <fullName evidence="3">Putative MAM1 protein</fullName>
    </submittedName>
</protein>